<dbReference type="PROSITE" id="PS50928">
    <property type="entry name" value="ABC_TM1"/>
    <property type="match status" value="1"/>
</dbReference>
<dbReference type="PANTHER" id="PTHR30614:SF0">
    <property type="entry name" value="L-CYSTINE TRANSPORT SYSTEM PERMEASE PROTEIN TCYL"/>
    <property type="match status" value="1"/>
</dbReference>
<feature type="transmembrane region" description="Helical" evidence="8">
    <location>
        <begin position="265"/>
        <end position="290"/>
    </location>
</feature>
<evidence type="ECO:0000256" key="8">
    <source>
        <dbReference type="RuleBase" id="RU363032"/>
    </source>
</evidence>
<protein>
    <submittedName>
        <fullName evidence="11">Amino acid ABC transporter permease</fullName>
    </submittedName>
</protein>
<evidence type="ECO:0000313" key="12">
    <source>
        <dbReference type="Proteomes" id="UP001490330"/>
    </source>
</evidence>
<keyword evidence="3" id="KW-1003">Cell membrane</keyword>
<comment type="subcellular location">
    <subcellularLocation>
        <location evidence="1 8">Cell membrane</location>
        <topology evidence="1 8">Multi-pass membrane protein</topology>
    </subcellularLocation>
</comment>
<dbReference type="CDD" id="cd06261">
    <property type="entry name" value="TM_PBP2"/>
    <property type="match status" value="1"/>
</dbReference>
<evidence type="ECO:0000256" key="6">
    <source>
        <dbReference type="ARBA" id="ARBA00022989"/>
    </source>
</evidence>
<evidence type="ECO:0000256" key="7">
    <source>
        <dbReference type="ARBA" id="ARBA00023136"/>
    </source>
</evidence>
<comment type="caution">
    <text evidence="11">The sequence shown here is derived from an EMBL/GenBank/DDBJ whole genome shotgun (WGS) entry which is preliminary data.</text>
</comment>
<dbReference type="EMBL" id="JBEPCV010000034">
    <property type="protein sequence ID" value="MER6907613.1"/>
    <property type="molecule type" value="Genomic_DNA"/>
</dbReference>
<dbReference type="InterPro" id="IPR043429">
    <property type="entry name" value="ArtM/GltK/GlnP/TcyL/YhdX-like"/>
</dbReference>
<evidence type="ECO:0000256" key="2">
    <source>
        <dbReference type="ARBA" id="ARBA00022448"/>
    </source>
</evidence>
<feature type="transmembrane region" description="Helical" evidence="8">
    <location>
        <begin position="117"/>
        <end position="144"/>
    </location>
</feature>
<dbReference type="InterPro" id="IPR000515">
    <property type="entry name" value="MetI-like"/>
</dbReference>
<evidence type="ECO:0000256" key="1">
    <source>
        <dbReference type="ARBA" id="ARBA00004651"/>
    </source>
</evidence>
<evidence type="ECO:0000256" key="9">
    <source>
        <dbReference type="SAM" id="MobiDB-lite"/>
    </source>
</evidence>
<evidence type="ECO:0000259" key="10">
    <source>
        <dbReference type="PROSITE" id="PS50928"/>
    </source>
</evidence>
<dbReference type="Gene3D" id="1.10.3720.10">
    <property type="entry name" value="MetI-like"/>
    <property type="match status" value="1"/>
</dbReference>
<dbReference type="RefSeq" id="WP_350724038.1">
    <property type="nucleotide sequence ID" value="NZ_JBEPCO010000050.1"/>
</dbReference>
<name>A0ABV1VME2_9ACTN</name>
<feature type="domain" description="ABC transmembrane type-1" evidence="10">
    <location>
        <begin position="81"/>
        <end position="287"/>
    </location>
</feature>
<dbReference type="SUPFAM" id="SSF161098">
    <property type="entry name" value="MetI-like"/>
    <property type="match status" value="1"/>
</dbReference>
<evidence type="ECO:0000256" key="4">
    <source>
        <dbReference type="ARBA" id="ARBA00022692"/>
    </source>
</evidence>
<keyword evidence="7 8" id="KW-0472">Membrane</keyword>
<dbReference type="InterPro" id="IPR010065">
    <property type="entry name" value="AA_ABC_transptr_permease_3TM"/>
</dbReference>
<dbReference type="Proteomes" id="UP001490330">
    <property type="component" value="Unassembled WGS sequence"/>
</dbReference>
<accession>A0ABV1VME2</accession>
<feature type="transmembrane region" description="Helical" evidence="8">
    <location>
        <begin position="37"/>
        <end position="54"/>
    </location>
</feature>
<sequence>MTTGSPPAAVPLPSAAGKFEEAVQASLTASVARRPHAGRIVSGTIGLLLLAWLIDRAADNRALAWHVFGHYFLSSQVLEGLLTTIWLTAAVMTMSLVLGAVVAVMRLSGNLVLQALAWLYVWVFRSTPLLVQLLIAFNIGYLVPELSIGVPFGPSVGHLSSVKLISATAAALIGLTLHTTAYASEIIRGGIQAVPGGQTEAAWVLALSPLRTFTRIVLPQAMRSILPSVGNLLVDTLKSTSIVSVLAVPDLLYATQLIYNRTFQVIPLLMVATVWYTLVTSALSVVQFYTERRFARGARRQQPPTPFQRFRAALARRRPAAEPAMSPETQAVQK</sequence>
<comment type="similarity">
    <text evidence="8">Belongs to the binding-protein-dependent transport system permease family.</text>
</comment>
<feature type="transmembrane region" description="Helical" evidence="8">
    <location>
        <begin position="164"/>
        <end position="183"/>
    </location>
</feature>
<reference evidence="11 12" key="1">
    <citation type="submission" date="2024-06" db="EMBL/GenBank/DDBJ databases">
        <title>The Natural Products Discovery Center: Release of the First 8490 Sequenced Strains for Exploring Actinobacteria Biosynthetic Diversity.</title>
        <authorList>
            <person name="Kalkreuter E."/>
            <person name="Kautsar S.A."/>
            <person name="Yang D."/>
            <person name="Bader C.D."/>
            <person name="Teijaro C.N."/>
            <person name="Fluegel L."/>
            <person name="Davis C.M."/>
            <person name="Simpson J.R."/>
            <person name="Lauterbach L."/>
            <person name="Steele A.D."/>
            <person name="Gui C."/>
            <person name="Meng S."/>
            <person name="Li G."/>
            <person name="Viehrig K."/>
            <person name="Ye F."/>
            <person name="Su P."/>
            <person name="Kiefer A.F."/>
            <person name="Nichols A."/>
            <person name="Cepeda A.J."/>
            <person name="Yan W."/>
            <person name="Fan B."/>
            <person name="Jiang Y."/>
            <person name="Adhikari A."/>
            <person name="Zheng C.-J."/>
            <person name="Schuster L."/>
            <person name="Cowan T.M."/>
            <person name="Smanski M.J."/>
            <person name="Chevrette M.G."/>
            <person name="De Carvalho L.P.S."/>
            <person name="Shen B."/>
        </authorList>
    </citation>
    <scope>NUCLEOTIDE SEQUENCE [LARGE SCALE GENOMIC DNA]</scope>
    <source>
        <strain evidence="11 12">NPDC000632</strain>
    </source>
</reference>
<dbReference type="PANTHER" id="PTHR30614">
    <property type="entry name" value="MEMBRANE COMPONENT OF AMINO ACID ABC TRANSPORTER"/>
    <property type="match status" value="1"/>
</dbReference>
<feature type="region of interest" description="Disordered" evidence="9">
    <location>
        <begin position="315"/>
        <end position="334"/>
    </location>
</feature>
<keyword evidence="12" id="KW-1185">Reference proteome</keyword>
<keyword evidence="5" id="KW-0029">Amino-acid transport</keyword>
<evidence type="ECO:0000256" key="5">
    <source>
        <dbReference type="ARBA" id="ARBA00022970"/>
    </source>
</evidence>
<dbReference type="Pfam" id="PF00528">
    <property type="entry name" value="BPD_transp_1"/>
    <property type="match status" value="1"/>
</dbReference>
<dbReference type="InterPro" id="IPR035906">
    <property type="entry name" value="MetI-like_sf"/>
</dbReference>
<proteinExistence type="inferred from homology"/>
<gene>
    <name evidence="11" type="ORF">ABT322_28585</name>
</gene>
<feature type="transmembrane region" description="Helical" evidence="8">
    <location>
        <begin position="85"/>
        <end position="105"/>
    </location>
</feature>
<keyword evidence="6 8" id="KW-1133">Transmembrane helix</keyword>
<evidence type="ECO:0000256" key="3">
    <source>
        <dbReference type="ARBA" id="ARBA00022475"/>
    </source>
</evidence>
<keyword evidence="2 8" id="KW-0813">Transport</keyword>
<organism evidence="11 12">
    <name type="scientific">Streptomyces flaveolus</name>
    <dbReference type="NCBI Taxonomy" id="67297"/>
    <lineage>
        <taxon>Bacteria</taxon>
        <taxon>Bacillati</taxon>
        <taxon>Actinomycetota</taxon>
        <taxon>Actinomycetes</taxon>
        <taxon>Kitasatosporales</taxon>
        <taxon>Streptomycetaceae</taxon>
        <taxon>Streptomyces</taxon>
    </lineage>
</organism>
<dbReference type="NCBIfam" id="TIGR01726">
    <property type="entry name" value="HEQRo_perm_3TM"/>
    <property type="match status" value="1"/>
</dbReference>
<keyword evidence="4 8" id="KW-0812">Transmembrane</keyword>
<evidence type="ECO:0000313" key="11">
    <source>
        <dbReference type="EMBL" id="MER6907613.1"/>
    </source>
</evidence>